<protein>
    <submittedName>
        <fullName evidence="2">Uncharacterized protein</fullName>
    </submittedName>
</protein>
<organism evidence="2 3">
    <name type="scientific">Maliponia aquimaris</name>
    <dbReference type="NCBI Taxonomy" id="1673631"/>
    <lineage>
        <taxon>Bacteria</taxon>
        <taxon>Pseudomonadati</taxon>
        <taxon>Pseudomonadota</taxon>
        <taxon>Alphaproteobacteria</taxon>
        <taxon>Rhodobacterales</taxon>
        <taxon>Paracoccaceae</taxon>
        <taxon>Maliponia</taxon>
    </lineage>
</organism>
<evidence type="ECO:0000313" key="2">
    <source>
        <dbReference type="EMBL" id="SMX36787.1"/>
    </source>
</evidence>
<dbReference type="OrthoDB" id="7849141at2"/>
<feature type="signal peptide" evidence="1">
    <location>
        <begin position="1"/>
        <end position="20"/>
    </location>
</feature>
<dbReference type="Proteomes" id="UP000207598">
    <property type="component" value="Unassembled WGS sequence"/>
</dbReference>
<evidence type="ECO:0000313" key="3">
    <source>
        <dbReference type="Proteomes" id="UP000207598"/>
    </source>
</evidence>
<accession>A0A238K2V0</accession>
<keyword evidence="3" id="KW-1185">Reference proteome</keyword>
<reference evidence="2 3" key="1">
    <citation type="submission" date="2017-05" db="EMBL/GenBank/DDBJ databases">
        <authorList>
            <person name="Song R."/>
            <person name="Chenine A.L."/>
            <person name="Ruprecht R.M."/>
        </authorList>
    </citation>
    <scope>NUCLEOTIDE SEQUENCE [LARGE SCALE GENOMIC DNA]</scope>
    <source>
        <strain evidence="2 3">CECT 8898</strain>
    </source>
</reference>
<dbReference type="RefSeq" id="WP_094019897.1">
    <property type="nucleotide sequence ID" value="NZ_FXYF01000002.1"/>
</dbReference>
<name>A0A238K2V0_9RHOB</name>
<sequence length="138" mass="15039">MRTVLLTLLLWAALGGAAEAQKTGFKCTFEGAKDRDWIQPLIFFGLDRAIDRVVVSDPAILGLNGGVPLEGRLVQDNAARVTFAWSLETRSASNQRVRMDYRATYLKASGKVNVTARPLGLEGVYNRAGTCIVQDLSP</sequence>
<dbReference type="EMBL" id="FXYF01000002">
    <property type="protein sequence ID" value="SMX36787.1"/>
    <property type="molecule type" value="Genomic_DNA"/>
</dbReference>
<evidence type="ECO:0000256" key="1">
    <source>
        <dbReference type="SAM" id="SignalP"/>
    </source>
</evidence>
<dbReference type="AlphaFoldDB" id="A0A238K2V0"/>
<feature type="chain" id="PRO_5012601991" evidence="1">
    <location>
        <begin position="21"/>
        <end position="138"/>
    </location>
</feature>
<proteinExistence type="predicted"/>
<gene>
    <name evidence="2" type="ORF">MAA8898_01044</name>
</gene>
<keyword evidence="1" id="KW-0732">Signal</keyword>